<sequence>MGPLVRVLFSRCSVFHESNQKLNDSLLSASISLRTAAGKFPRKSFTLAMTHFWLGRHQGVLDQLPTSLAYDGQFNPRLEGAYSKMRSTCFHSCRSLSNPSHPVVHISNPTSESSQEWWCHHHCAAALSHHQTDFLRIVFTALQGVAVHVTSAPRVRRIPNTLRALNMHLRVQYQEPRYTNHFGNDRAPERRV</sequence>
<dbReference type="AlphaFoldDB" id="A0A167R7V3"/>
<proteinExistence type="predicted"/>
<accession>A0A167R7V3</accession>
<name>A0A167R7V3_CALVF</name>
<organism evidence="1 2">
    <name type="scientific">Calocera viscosa (strain TUFC12733)</name>
    <dbReference type="NCBI Taxonomy" id="1330018"/>
    <lineage>
        <taxon>Eukaryota</taxon>
        <taxon>Fungi</taxon>
        <taxon>Dikarya</taxon>
        <taxon>Basidiomycota</taxon>
        <taxon>Agaricomycotina</taxon>
        <taxon>Dacrymycetes</taxon>
        <taxon>Dacrymycetales</taxon>
        <taxon>Dacrymycetaceae</taxon>
        <taxon>Calocera</taxon>
    </lineage>
</organism>
<protein>
    <submittedName>
        <fullName evidence="1">Uncharacterized protein</fullName>
    </submittedName>
</protein>
<reference evidence="1 2" key="1">
    <citation type="journal article" date="2016" name="Mol. Biol. Evol.">
        <title>Comparative Genomics of Early-Diverging Mushroom-Forming Fungi Provides Insights into the Origins of Lignocellulose Decay Capabilities.</title>
        <authorList>
            <person name="Nagy L.G."/>
            <person name="Riley R."/>
            <person name="Tritt A."/>
            <person name="Adam C."/>
            <person name="Daum C."/>
            <person name="Floudas D."/>
            <person name="Sun H."/>
            <person name="Yadav J.S."/>
            <person name="Pangilinan J."/>
            <person name="Larsson K.H."/>
            <person name="Matsuura K."/>
            <person name="Barry K."/>
            <person name="Labutti K."/>
            <person name="Kuo R."/>
            <person name="Ohm R.A."/>
            <person name="Bhattacharya S.S."/>
            <person name="Shirouzu T."/>
            <person name="Yoshinaga Y."/>
            <person name="Martin F.M."/>
            <person name="Grigoriev I.V."/>
            <person name="Hibbett D.S."/>
        </authorList>
    </citation>
    <scope>NUCLEOTIDE SEQUENCE [LARGE SCALE GENOMIC DNA]</scope>
    <source>
        <strain evidence="1 2">TUFC12733</strain>
    </source>
</reference>
<keyword evidence="2" id="KW-1185">Reference proteome</keyword>
<evidence type="ECO:0000313" key="1">
    <source>
        <dbReference type="EMBL" id="KZP00648.1"/>
    </source>
</evidence>
<gene>
    <name evidence="1" type="ORF">CALVIDRAFT_283530</name>
</gene>
<dbReference type="Proteomes" id="UP000076738">
    <property type="component" value="Unassembled WGS sequence"/>
</dbReference>
<evidence type="ECO:0000313" key="2">
    <source>
        <dbReference type="Proteomes" id="UP000076738"/>
    </source>
</evidence>
<dbReference type="EMBL" id="KV417269">
    <property type="protein sequence ID" value="KZP00648.1"/>
    <property type="molecule type" value="Genomic_DNA"/>
</dbReference>